<organism evidence="2 3">
    <name type="scientific">Favolaschia claudopus</name>
    <dbReference type="NCBI Taxonomy" id="2862362"/>
    <lineage>
        <taxon>Eukaryota</taxon>
        <taxon>Fungi</taxon>
        <taxon>Dikarya</taxon>
        <taxon>Basidiomycota</taxon>
        <taxon>Agaricomycotina</taxon>
        <taxon>Agaricomycetes</taxon>
        <taxon>Agaricomycetidae</taxon>
        <taxon>Agaricales</taxon>
        <taxon>Marasmiineae</taxon>
        <taxon>Mycenaceae</taxon>
        <taxon>Favolaschia</taxon>
    </lineage>
</organism>
<evidence type="ECO:0000313" key="2">
    <source>
        <dbReference type="EMBL" id="KAK7006024.1"/>
    </source>
</evidence>
<keyword evidence="1" id="KW-0732">Signal</keyword>
<feature type="signal peptide" evidence="1">
    <location>
        <begin position="1"/>
        <end position="27"/>
    </location>
</feature>
<sequence length="113" mass="12427">MLLYTTLTLQLLNYLVLLDELLSIASAVPLPLIRIHTIVAGIFSCPQGLGCISGSESNCCGTLLLPIQQPQDQLYENSAGITSMVSKRWRSKAVNYTGFSSPCIWVVIRREIV</sequence>
<dbReference type="AlphaFoldDB" id="A0AAW0A9Y9"/>
<evidence type="ECO:0000256" key="1">
    <source>
        <dbReference type="SAM" id="SignalP"/>
    </source>
</evidence>
<keyword evidence="3" id="KW-1185">Reference proteome</keyword>
<dbReference type="Proteomes" id="UP001362999">
    <property type="component" value="Unassembled WGS sequence"/>
</dbReference>
<evidence type="ECO:0000313" key="3">
    <source>
        <dbReference type="Proteomes" id="UP001362999"/>
    </source>
</evidence>
<accession>A0AAW0A9Y9</accession>
<dbReference type="EMBL" id="JAWWNJ010000077">
    <property type="protein sequence ID" value="KAK7006024.1"/>
    <property type="molecule type" value="Genomic_DNA"/>
</dbReference>
<gene>
    <name evidence="2" type="ORF">R3P38DRAFT_3041007</name>
</gene>
<feature type="chain" id="PRO_5043407238" evidence="1">
    <location>
        <begin position="28"/>
        <end position="113"/>
    </location>
</feature>
<name>A0AAW0A9Y9_9AGAR</name>
<proteinExistence type="predicted"/>
<comment type="caution">
    <text evidence="2">The sequence shown here is derived from an EMBL/GenBank/DDBJ whole genome shotgun (WGS) entry which is preliminary data.</text>
</comment>
<reference evidence="2 3" key="1">
    <citation type="journal article" date="2024" name="J Genomics">
        <title>Draft genome sequencing and assembly of Favolaschia claudopus CIRM-BRFM 2984 isolated from oak limbs.</title>
        <authorList>
            <person name="Navarro D."/>
            <person name="Drula E."/>
            <person name="Chaduli D."/>
            <person name="Cazenave R."/>
            <person name="Ahrendt S."/>
            <person name="Wang J."/>
            <person name="Lipzen A."/>
            <person name="Daum C."/>
            <person name="Barry K."/>
            <person name="Grigoriev I.V."/>
            <person name="Favel A."/>
            <person name="Rosso M.N."/>
            <person name="Martin F."/>
        </authorList>
    </citation>
    <scope>NUCLEOTIDE SEQUENCE [LARGE SCALE GENOMIC DNA]</scope>
    <source>
        <strain evidence="2 3">CIRM-BRFM 2984</strain>
    </source>
</reference>
<protein>
    <submittedName>
        <fullName evidence="2">Uncharacterized protein</fullName>
    </submittedName>
</protein>